<proteinExistence type="predicted"/>
<protein>
    <submittedName>
        <fullName evidence="2">AAA family ATPase</fullName>
    </submittedName>
</protein>
<dbReference type="Pfam" id="PF13521">
    <property type="entry name" value="AAA_28"/>
    <property type="match status" value="1"/>
</dbReference>
<dbReference type="SUPFAM" id="SSF52540">
    <property type="entry name" value="P-loop containing nucleoside triphosphate hydrolases"/>
    <property type="match status" value="1"/>
</dbReference>
<dbReference type="Gene3D" id="3.40.50.300">
    <property type="entry name" value="P-loop containing nucleotide triphosphate hydrolases"/>
    <property type="match status" value="1"/>
</dbReference>
<comment type="caution">
    <text evidence="2">The sequence shown here is derived from an EMBL/GenBank/DDBJ whole genome shotgun (WGS) entry which is preliminary data.</text>
</comment>
<feature type="domain" description="NadR/Ttd14 AAA" evidence="1">
    <location>
        <begin position="9"/>
        <end position="173"/>
    </location>
</feature>
<name>A0ABW3RRS6_9SPHI</name>
<accession>A0ABW3RRS6</accession>
<dbReference type="InterPro" id="IPR038727">
    <property type="entry name" value="NadR/Ttd14_AAA_dom"/>
</dbReference>
<evidence type="ECO:0000259" key="1">
    <source>
        <dbReference type="Pfam" id="PF13521"/>
    </source>
</evidence>
<evidence type="ECO:0000313" key="2">
    <source>
        <dbReference type="EMBL" id="MFD1167443.1"/>
    </source>
</evidence>
<dbReference type="InterPro" id="IPR027417">
    <property type="entry name" value="P-loop_NTPase"/>
</dbReference>
<dbReference type="Proteomes" id="UP001597205">
    <property type="component" value="Unassembled WGS sequence"/>
</dbReference>
<gene>
    <name evidence="2" type="ORF">ACFQ2C_17735</name>
</gene>
<evidence type="ECO:0000313" key="3">
    <source>
        <dbReference type="Proteomes" id="UP001597205"/>
    </source>
</evidence>
<reference evidence="3" key="1">
    <citation type="journal article" date="2019" name="Int. J. Syst. Evol. Microbiol.">
        <title>The Global Catalogue of Microorganisms (GCM) 10K type strain sequencing project: providing services to taxonomists for standard genome sequencing and annotation.</title>
        <authorList>
            <consortium name="The Broad Institute Genomics Platform"/>
            <consortium name="The Broad Institute Genome Sequencing Center for Infectious Disease"/>
            <person name="Wu L."/>
            <person name="Ma J."/>
        </authorList>
    </citation>
    <scope>NUCLEOTIDE SEQUENCE [LARGE SCALE GENOMIC DNA]</scope>
    <source>
        <strain evidence="3">CCUG 52468</strain>
    </source>
</reference>
<keyword evidence="3" id="KW-1185">Reference proteome</keyword>
<dbReference type="RefSeq" id="WP_380898788.1">
    <property type="nucleotide sequence ID" value="NZ_JBHTKY010000044.1"/>
</dbReference>
<dbReference type="EMBL" id="JBHTKY010000044">
    <property type="protein sequence ID" value="MFD1167443.1"/>
    <property type="molecule type" value="Genomic_DNA"/>
</dbReference>
<sequence>MDNRNNNYFVLTGGPGTGKTTILENLKNKNYLCIPEVAREIIKDQVQKRGSALPWANKEEYAQMMWQESVRSYQEAVENNTAENIFFDRGILDTICYMEMENLAVHDEQEKYLMTPLYRRIFILPPWKEIYVTDEERKQSWEEALNTYDAMRKVYDRYGYDVLEVPKEDVENRVEFILRNI</sequence>
<organism evidence="2 3">
    <name type="scientific">Sphingobacterium daejeonense</name>
    <dbReference type="NCBI Taxonomy" id="371142"/>
    <lineage>
        <taxon>Bacteria</taxon>
        <taxon>Pseudomonadati</taxon>
        <taxon>Bacteroidota</taxon>
        <taxon>Sphingobacteriia</taxon>
        <taxon>Sphingobacteriales</taxon>
        <taxon>Sphingobacteriaceae</taxon>
        <taxon>Sphingobacterium</taxon>
    </lineage>
</organism>